<proteinExistence type="predicted"/>
<evidence type="ECO:0000313" key="2">
    <source>
        <dbReference type="Proteomes" id="UP000007517"/>
    </source>
</evidence>
<reference evidence="1 2" key="1">
    <citation type="journal article" date="2012" name="J. Bacteriol.">
        <title>Genome Sequence of Blastococcus saxobsidens DD2, a Stone-Inhabiting Bacterium.</title>
        <authorList>
            <person name="Chouaia B."/>
            <person name="Crotti E."/>
            <person name="Brusetti L."/>
            <person name="Daffonchio D."/>
            <person name="Essoussi I."/>
            <person name="Nouioui I."/>
            <person name="Sbissi I."/>
            <person name="Ghodhbane-Gtari F."/>
            <person name="Gtari M."/>
            <person name="Vacherie B."/>
            <person name="Barbe V."/>
            <person name="Medigue C."/>
            <person name="Gury J."/>
            <person name="Pujic P."/>
            <person name="Normand P."/>
        </authorList>
    </citation>
    <scope>NUCLEOTIDE SEQUENCE [LARGE SCALE GENOMIC DNA]</scope>
    <source>
        <strain evidence="1 2">DD2</strain>
    </source>
</reference>
<dbReference type="EMBL" id="FO117623">
    <property type="protein sequence ID" value="CCG01312.1"/>
    <property type="molecule type" value="Genomic_DNA"/>
</dbReference>
<organism evidence="1 2">
    <name type="scientific">Blastococcus saxobsidens (strain DD2)</name>
    <dbReference type="NCBI Taxonomy" id="1146883"/>
    <lineage>
        <taxon>Bacteria</taxon>
        <taxon>Bacillati</taxon>
        <taxon>Actinomycetota</taxon>
        <taxon>Actinomycetes</taxon>
        <taxon>Geodermatophilales</taxon>
        <taxon>Geodermatophilaceae</taxon>
        <taxon>Blastococcus</taxon>
    </lineage>
</organism>
<dbReference type="HOGENOM" id="CLU_2314738_0_0_11"/>
<dbReference type="Proteomes" id="UP000007517">
    <property type="component" value="Chromosome"/>
</dbReference>
<dbReference type="AlphaFoldDB" id="H6RM70"/>
<dbReference type="KEGG" id="bsd:BLASA_0335"/>
<sequence length="99" mass="10054">MSVTVVLRGPEAAGYGRHAAPLSAYGPSDVHRVLPVSPTGSRVPEQTDSGDALVEVIDSAGRAEVAVAGGVVAGARSSGEVSMKTTGFWARLRLLPKAA</sequence>
<name>H6RM70_BLASD</name>
<reference evidence="2" key="2">
    <citation type="submission" date="2012-02" db="EMBL/GenBank/DDBJ databases">
        <title>Complete genome sequence of Blastococcus saxobsidens strain DD2.</title>
        <authorList>
            <person name="Genoscope."/>
        </authorList>
    </citation>
    <scope>NUCLEOTIDE SEQUENCE [LARGE SCALE GENOMIC DNA]</scope>
    <source>
        <strain evidence="2">DD2</strain>
    </source>
</reference>
<keyword evidence="2" id="KW-1185">Reference proteome</keyword>
<evidence type="ECO:0000313" key="1">
    <source>
        <dbReference type="EMBL" id="CCG01312.1"/>
    </source>
</evidence>
<accession>H6RM70</accession>
<dbReference type="RefSeq" id="WP_014374229.1">
    <property type="nucleotide sequence ID" value="NC_016943.1"/>
</dbReference>
<gene>
    <name evidence="1" type="ordered locus">BLASA_0335</name>
</gene>
<protein>
    <submittedName>
        <fullName evidence="1">Uncharacterized protein</fullName>
    </submittedName>
</protein>